<reference evidence="2" key="1">
    <citation type="journal article" date="2019" name="Int. J. Syst. Evol. Microbiol.">
        <title>The Global Catalogue of Microorganisms (GCM) 10K type strain sequencing project: providing services to taxonomists for standard genome sequencing and annotation.</title>
        <authorList>
            <consortium name="The Broad Institute Genomics Platform"/>
            <consortium name="The Broad Institute Genome Sequencing Center for Infectious Disease"/>
            <person name="Wu L."/>
            <person name="Ma J."/>
        </authorList>
    </citation>
    <scope>NUCLEOTIDE SEQUENCE [LARGE SCALE GENOMIC DNA]</scope>
    <source>
        <strain evidence="2">JCM 3369</strain>
    </source>
</reference>
<dbReference type="EMBL" id="JBHUFA010000001">
    <property type="protein sequence ID" value="MFD1694827.1"/>
    <property type="molecule type" value="Genomic_DNA"/>
</dbReference>
<dbReference type="RefSeq" id="WP_188318788.1">
    <property type="nucleotide sequence ID" value="NZ_JBHUFA010000001.1"/>
</dbReference>
<evidence type="ECO:0000313" key="2">
    <source>
        <dbReference type="Proteomes" id="UP001597327"/>
    </source>
</evidence>
<sequence>MTHTDLVTNKIRSYLQELSPQAVETLVRALERKRASGTKDPHVELILSASVELMRTDPAAKGGGPVESTPLRSGREVVPRMFFHTLEEFLINEHLPEKQEGRVHRPVLNRVWTWISRDVLPHDIDILIRQVEAGKLNEDRLDTMVRALRRRAVDAISTALEKGKSSEKEYRRLSIELGGERGLADLRDINKIFAAEGWLVPFLNAVPESLTERRLKGDIDILKMVEKAAHRFPEYNSVVAAALLERADRPSALCSFAGRLARSDDPRVIGQSPFAPFVDMVLSEAERLNILAEAHRTRNPDPVAFSQALQEYHSLVKGVELDMDLSQTDTWRKRLSNTKKKISDIVSRELASAHGAVRRSMQVPVLNKAGDFKVDQNAIDDAVRALRVVVMVRNATETFAVNDIGKRTRQAVEQTLEIVTRSLITELRKQHGKALDAHVAAVDVAIMLSEIYYGADYAQQLRRSRQSAIAFAREHAPGAPMTGLTQPKLREIAAN</sequence>
<evidence type="ECO:0000313" key="1">
    <source>
        <dbReference type="EMBL" id="MFD1694827.1"/>
    </source>
</evidence>
<name>A0ABW4JRU6_9HYPH</name>
<comment type="caution">
    <text evidence="1">The sequence shown here is derived from an EMBL/GenBank/DDBJ whole genome shotgun (WGS) entry which is preliminary data.</text>
</comment>
<organism evidence="1 2">
    <name type="scientific">Roseibium aestuarii</name>
    <dbReference type="NCBI Taxonomy" id="2600299"/>
    <lineage>
        <taxon>Bacteria</taxon>
        <taxon>Pseudomonadati</taxon>
        <taxon>Pseudomonadota</taxon>
        <taxon>Alphaproteobacteria</taxon>
        <taxon>Hyphomicrobiales</taxon>
        <taxon>Stappiaceae</taxon>
        <taxon>Roseibium</taxon>
    </lineage>
</organism>
<accession>A0ABW4JRU6</accession>
<keyword evidence="2" id="KW-1185">Reference proteome</keyword>
<proteinExistence type="predicted"/>
<gene>
    <name evidence="1" type="ORF">ACFSC7_04810</name>
</gene>
<protein>
    <submittedName>
        <fullName evidence="1">Uncharacterized protein</fullName>
    </submittedName>
</protein>
<dbReference type="Proteomes" id="UP001597327">
    <property type="component" value="Unassembled WGS sequence"/>
</dbReference>